<proteinExistence type="predicted"/>
<dbReference type="InterPro" id="IPR007310">
    <property type="entry name" value="Aerobactin_biosyn_IucA/IucC_N"/>
</dbReference>
<feature type="domain" description="Aerobactin siderophore biosynthesis IucA/IucC N-terminal" evidence="2">
    <location>
        <begin position="135"/>
        <end position="368"/>
    </location>
</feature>
<dbReference type="InterPro" id="IPR037455">
    <property type="entry name" value="LucA/IucC-like"/>
</dbReference>
<dbReference type="AlphaFoldDB" id="A0A1I2VJ70"/>
<dbReference type="Pfam" id="PF06276">
    <property type="entry name" value="FhuF"/>
    <property type="match status" value="1"/>
</dbReference>
<evidence type="ECO:0000256" key="1">
    <source>
        <dbReference type="ARBA" id="ARBA00004924"/>
    </source>
</evidence>
<evidence type="ECO:0000313" key="5">
    <source>
        <dbReference type="Proteomes" id="UP000199229"/>
    </source>
</evidence>
<dbReference type="Gene3D" id="1.10.510.40">
    <property type="match status" value="1"/>
</dbReference>
<dbReference type="Pfam" id="PF04183">
    <property type="entry name" value="IucA_IucC"/>
    <property type="match status" value="1"/>
</dbReference>
<dbReference type="Proteomes" id="UP000199229">
    <property type="component" value="Unassembled WGS sequence"/>
</dbReference>
<accession>A0A1I2VJ70</accession>
<organism evidence="4 5">
    <name type="scientific">Methylobacterium gossipiicola</name>
    <dbReference type="NCBI Taxonomy" id="582675"/>
    <lineage>
        <taxon>Bacteria</taxon>
        <taxon>Pseudomonadati</taxon>
        <taxon>Pseudomonadota</taxon>
        <taxon>Alphaproteobacteria</taxon>
        <taxon>Hyphomicrobiales</taxon>
        <taxon>Methylobacteriaceae</taxon>
        <taxon>Methylobacterium</taxon>
    </lineage>
</organism>
<dbReference type="PANTHER" id="PTHR34384">
    <property type="entry name" value="L-2,3-DIAMINOPROPANOATE--CITRATE LIGASE"/>
    <property type="match status" value="1"/>
</dbReference>
<comment type="pathway">
    <text evidence="1">Siderophore biosynthesis.</text>
</comment>
<dbReference type="InterPro" id="IPR022770">
    <property type="entry name" value="IucA/IucC-like_C"/>
</dbReference>
<feature type="domain" description="Aerobactin siderophore biosynthesis IucA/IucC-like C-terminal" evidence="3">
    <location>
        <begin position="411"/>
        <end position="502"/>
    </location>
</feature>
<dbReference type="PANTHER" id="PTHR34384:SF6">
    <property type="entry name" value="STAPHYLOFERRIN B SYNTHASE"/>
    <property type="match status" value="1"/>
</dbReference>
<evidence type="ECO:0000259" key="3">
    <source>
        <dbReference type="Pfam" id="PF06276"/>
    </source>
</evidence>
<dbReference type="STRING" id="582675.SAMN05192565_11580"/>
<evidence type="ECO:0000259" key="2">
    <source>
        <dbReference type="Pfam" id="PF04183"/>
    </source>
</evidence>
<gene>
    <name evidence="4" type="ORF">SAMN05192565_11580</name>
</gene>
<dbReference type="GO" id="GO:0016881">
    <property type="term" value="F:acid-amino acid ligase activity"/>
    <property type="evidence" value="ECO:0007669"/>
    <property type="project" value="UniProtKB-ARBA"/>
</dbReference>
<name>A0A1I2VJ70_9HYPH</name>
<sequence length="582" mass="61138">MDWAGAHLAETFDALWIEDIGGLRSQAVLGPPCGATGARDYALALGAGHLRARVVPDGWRDGVRLSGPVRYETAARGESLDAAGLLARLLAGLSDLPEGVAQRTIAEAEAIRDRADLWTDTAETLQQEVLAGSALAFERLAAWRDRPFHPLGRARHGFDDGDAVAYGAEHGRLFPLDWWAVAREGCAAAPGADPDGPASTLLDAAQRGQLDAELVRRSLSGTHVALPVHPWQAEHSLPMAFGPEIAEGRLVPLGFRGPLAAATSSLRTLAFPARPDLHLKLPLDVQTLGVRRTLPPQSLHNGLHGAALLAAARARDPWFARHVVLADEAAFWHVTEPGGDLFAARPALLGCAIRRLPTDGAVPVPLASFAVAPLGSLPPAVSALGLGAGDLPRLFAGLADLVLGTALGGACLGFVPELHGQNALVLLEKGEPARLLLRDHDTVRCAPAWLAEAGLPVPAYHLADPVRNTLLLRQPEDLLAYVQTLAIDVALRAVAETFAAAGTGFTLGAARATLAATVERVLARAALPAPRKDVIAARMLGRETAPFKAVLAPLLATVRIGTSMPSRVVAAPNPLWRGEPTL</sequence>
<keyword evidence="5" id="KW-1185">Reference proteome</keyword>
<evidence type="ECO:0000313" key="4">
    <source>
        <dbReference type="EMBL" id="SFG89328.1"/>
    </source>
</evidence>
<dbReference type="RefSeq" id="WP_091972734.1">
    <property type="nucleotide sequence ID" value="NZ_FOPM01000015.1"/>
</dbReference>
<dbReference type="EMBL" id="FOPM01000015">
    <property type="protein sequence ID" value="SFG89328.1"/>
    <property type="molecule type" value="Genomic_DNA"/>
</dbReference>
<reference evidence="5" key="1">
    <citation type="submission" date="2016-10" db="EMBL/GenBank/DDBJ databases">
        <authorList>
            <person name="Varghese N."/>
            <person name="Submissions S."/>
        </authorList>
    </citation>
    <scope>NUCLEOTIDE SEQUENCE [LARGE SCALE GENOMIC DNA]</scope>
    <source>
        <strain evidence="5">Gh-105</strain>
    </source>
</reference>
<protein>
    <submittedName>
        <fullName evidence="4">Siderophore synthetase component</fullName>
    </submittedName>
</protein>
<dbReference type="GO" id="GO:0019290">
    <property type="term" value="P:siderophore biosynthetic process"/>
    <property type="evidence" value="ECO:0007669"/>
    <property type="project" value="InterPro"/>
</dbReference>